<organism evidence="1 2">
    <name type="scientific">Trichothecium roseum</name>
    <dbReference type="NCBI Taxonomy" id="47278"/>
    <lineage>
        <taxon>Eukaryota</taxon>
        <taxon>Fungi</taxon>
        <taxon>Dikarya</taxon>
        <taxon>Ascomycota</taxon>
        <taxon>Pezizomycotina</taxon>
        <taxon>Sordariomycetes</taxon>
        <taxon>Hypocreomycetidae</taxon>
        <taxon>Hypocreales</taxon>
        <taxon>Hypocreales incertae sedis</taxon>
        <taxon>Trichothecium</taxon>
    </lineage>
</organism>
<evidence type="ECO:0000313" key="1">
    <source>
        <dbReference type="EMBL" id="KAI9901695.1"/>
    </source>
</evidence>
<gene>
    <name evidence="1" type="ORF">N3K66_003512</name>
</gene>
<comment type="caution">
    <text evidence="1">The sequence shown here is derived from an EMBL/GenBank/DDBJ whole genome shotgun (WGS) entry which is preliminary data.</text>
</comment>
<accession>A0ACC0V5M5</accession>
<proteinExistence type="predicted"/>
<reference evidence="1" key="1">
    <citation type="submission" date="2022-10" db="EMBL/GenBank/DDBJ databases">
        <title>Complete Genome of Trichothecium roseum strain YXFP-22015, a Plant Pathogen Isolated from Citrus.</title>
        <authorList>
            <person name="Wang Y."/>
            <person name="Zhu L."/>
        </authorList>
    </citation>
    <scope>NUCLEOTIDE SEQUENCE</scope>
    <source>
        <strain evidence="1">YXFP-22015</strain>
    </source>
</reference>
<dbReference type="Proteomes" id="UP001163324">
    <property type="component" value="Chromosome 3"/>
</dbReference>
<name>A0ACC0V5M5_9HYPO</name>
<protein>
    <submittedName>
        <fullName evidence="1">Uncharacterized protein</fullName>
    </submittedName>
</protein>
<evidence type="ECO:0000313" key="2">
    <source>
        <dbReference type="Proteomes" id="UP001163324"/>
    </source>
</evidence>
<dbReference type="EMBL" id="CM047942">
    <property type="protein sequence ID" value="KAI9901695.1"/>
    <property type="molecule type" value="Genomic_DNA"/>
</dbReference>
<sequence>MEVFCRNVPQELTDVAFGGEIKPLLEDLGIINFSCEKPRRRPHAWITFLSVDDAAKFLEKYGSVTGLPKSFRPHRKSVQTSRLTIANTPILVQQSNRSVQGLAIKHLEHQREERERESSQDTHQYGPRDNNIKISDHVSRIRCGNNIFTGQAQSLTFLRQSSISIEGLVTFYRQFLLVTFESAGIKVRILVPFDIVQDLVADDGSARVTMVLTEPPRFFSFDKTIEVFNPSQRPPVWQRVSSCPLWPSHERFVARCLVYQLKVSNANRLIQQLRQHDTISVTRYHILTRSAYEDENDTKAVSRFWEKLVGMNSDNAPVRFTILFMVQALVFNNYLNPTSGTRMLKHIERMAKDCHEKNKPFPFSDRAMKVLFKEIPYPCPGTEPSELDVVELLEKVKAAEEKLKLDDPSRFGQFGAELPDSQVWVMKALVTPTRVLLTGPEAESKNRILRKYQKHTDYFLRIQFCEENGQDLAYNPRISNDAIYQRFRVILRQGIRIATRQFSFLGFSHSSLRSHSTWFVAPFEKKGMMQDYESIVTSLGSFEDIRIPAKCAARIGQAFSETPYSVPFRETGMKYCYIKDIKNHDGSRVFSDGIGKLSYDAMVEFWSYLPPRANAPTCFQIRCGGAKGMLTLDPTLEGKVIHVREESMVKFPSRDIAEVGICEFASRPFRMVLNRQLIKIMEDMGVSPQWFLSLQNKELRRLRSVTTSARSASTFLRHQLLGVKIGLPTFIKRLGEIGLDYRSDVFLRSIVEHAVLEQLRLLKYKARVPVEQGVTLFGVVDETKTLGVDEVYVTFDNGDDQIARPPPRAKVLITRSPALHPGDVRVVTMVQPPPGSPLLQLRNCVVFNCKGDRDLPSMLSGGDLDGDLYSIIWDPEASAKVQYTPADYPRVIPESLDRDVTKDDIADFFINFMKTDVLGVIATRHMMLSDLYDEGVSHADCLTLAGLHSTAVDSSKSGIAVDMKLIPSAPRYRPDFLSPAPPLELYARGEVEGISRRDENENDDDNGDDGFAMAPLRYYKSEKILGRLYRNVNENLIWENDIKARGKLEHPQGIWRPLLNHALGCFTTIGITVEYRPWVNEALKLRNWYETAMADFMWQFSDNPRRPLTEVEVFCGSVLNKRGSQTRRQRDSSIKMKEEVDRLMTWIAKLIQHRDSGTAKAAAPPEDEDESAEQPGQALALSLACFIVGLGKSQGEENLQSFKIVAACCLLQQIEFLKQGGAAGQNPDDYNDLPSILQSLSAIGH</sequence>
<keyword evidence="2" id="KW-1185">Reference proteome</keyword>